<dbReference type="EMBL" id="JAXIVS010000005">
    <property type="protein sequence ID" value="MDY7227969.1"/>
    <property type="molecule type" value="Genomic_DNA"/>
</dbReference>
<gene>
    <name evidence="1" type="ORF">SYV04_16245</name>
</gene>
<evidence type="ECO:0008006" key="3">
    <source>
        <dbReference type="Google" id="ProtNLM"/>
    </source>
</evidence>
<dbReference type="RefSeq" id="WP_321546697.1">
    <property type="nucleotide sequence ID" value="NZ_JAXIVS010000005.1"/>
</dbReference>
<evidence type="ECO:0000313" key="1">
    <source>
        <dbReference type="EMBL" id="MDY7227969.1"/>
    </source>
</evidence>
<evidence type="ECO:0000313" key="2">
    <source>
        <dbReference type="Proteomes" id="UP001291309"/>
    </source>
</evidence>
<sequence length="98" mass="10636">MAGPSPKTCAACGRHLTPSEAYYRFTLVLQGEQDVLDTRGSGKADDLASLLRQMEAGPEDPREWEEQVHWERAGVICSACRAVVVRTLGSPPDDSGPH</sequence>
<comment type="caution">
    <text evidence="1">The sequence shown here is derived from an EMBL/GenBank/DDBJ whole genome shotgun (WGS) entry which is preliminary data.</text>
</comment>
<proteinExistence type="predicted"/>
<keyword evidence="2" id="KW-1185">Reference proteome</keyword>
<accession>A0ABU5H539</accession>
<dbReference type="Proteomes" id="UP001291309">
    <property type="component" value="Unassembled WGS sequence"/>
</dbReference>
<protein>
    <recommendedName>
        <fullName evidence="3">HMA domain-containing protein</fullName>
    </recommendedName>
</protein>
<reference evidence="1 2" key="1">
    <citation type="submission" date="2023-12" db="EMBL/GenBank/DDBJ databases">
        <title>the genome sequence of Hyalangium sp. s54d21.</title>
        <authorList>
            <person name="Zhang X."/>
        </authorList>
    </citation>
    <scope>NUCLEOTIDE SEQUENCE [LARGE SCALE GENOMIC DNA]</scope>
    <source>
        <strain evidence="2">s54d21</strain>
    </source>
</reference>
<name>A0ABU5H539_9BACT</name>
<organism evidence="1 2">
    <name type="scientific">Hyalangium rubrum</name>
    <dbReference type="NCBI Taxonomy" id="3103134"/>
    <lineage>
        <taxon>Bacteria</taxon>
        <taxon>Pseudomonadati</taxon>
        <taxon>Myxococcota</taxon>
        <taxon>Myxococcia</taxon>
        <taxon>Myxococcales</taxon>
        <taxon>Cystobacterineae</taxon>
        <taxon>Archangiaceae</taxon>
        <taxon>Hyalangium</taxon>
    </lineage>
</organism>